<organism evidence="1 2">
    <name type="scientific">Meloidogyne enterolobii</name>
    <name type="common">Root-knot nematode worm</name>
    <name type="synonym">Meloidogyne mayaguensis</name>
    <dbReference type="NCBI Taxonomy" id="390850"/>
    <lineage>
        <taxon>Eukaryota</taxon>
        <taxon>Metazoa</taxon>
        <taxon>Ecdysozoa</taxon>
        <taxon>Nematoda</taxon>
        <taxon>Chromadorea</taxon>
        <taxon>Rhabditida</taxon>
        <taxon>Tylenchina</taxon>
        <taxon>Tylenchomorpha</taxon>
        <taxon>Tylenchoidea</taxon>
        <taxon>Meloidogynidae</taxon>
        <taxon>Meloidogyninae</taxon>
        <taxon>Meloidogyne</taxon>
    </lineage>
</organism>
<accession>A0A6V7VVH4</accession>
<proteinExistence type="predicted"/>
<evidence type="ECO:0000313" key="2">
    <source>
        <dbReference type="Proteomes" id="UP000580250"/>
    </source>
</evidence>
<dbReference type="Proteomes" id="UP000580250">
    <property type="component" value="Unassembled WGS sequence"/>
</dbReference>
<sequence length="66" mass="7815">MRNQNCDFLAQTGFHFTPRPKLERKHSATKNIFLLSSKPEIFPCVATIENFIRLRSLNPNFFLDFR</sequence>
<reference evidence="1 2" key="1">
    <citation type="submission" date="2020-08" db="EMBL/GenBank/DDBJ databases">
        <authorList>
            <person name="Koutsovoulos G."/>
            <person name="Danchin GJ E."/>
        </authorList>
    </citation>
    <scope>NUCLEOTIDE SEQUENCE [LARGE SCALE GENOMIC DNA]</scope>
</reference>
<evidence type="ECO:0000313" key="1">
    <source>
        <dbReference type="EMBL" id="CAD2178976.1"/>
    </source>
</evidence>
<dbReference type="AlphaFoldDB" id="A0A6V7VVH4"/>
<gene>
    <name evidence="1" type="ORF">MENT_LOCUS30958</name>
</gene>
<comment type="caution">
    <text evidence="1">The sequence shown here is derived from an EMBL/GenBank/DDBJ whole genome shotgun (WGS) entry which is preliminary data.</text>
</comment>
<name>A0A6V7VVH4_MELEN</name>
<protein>
    <submittedName>
        <fullName evidence="1">Uncharacterized protein</fullName>
    </submittedName>
</protein>
<dbReference type="EMBL" id="CAJEWN010000333">
    <property type="protein sequence ID" value="CAD2178976.1"/>
    <property type="molecule type" value="Genomic_DNA"/>
</dbReference>